<dbReference type="EMBL" id="JBIACJ010000002">
    <property type="protein sequence ID" value="MFE8695706.1"/>
    <property type="molecule type" value="Genomic_DNA"/>
</dbReference>
<keyword evidence="5" id="KW-1185">Reference proteome</keyword>
<reference evidence="4 5" key="1">
    <citation type="submission" date="2024-08" db="EMBL/GenBank/DDBJ databases">
        <title>Two novel Cytobacillus novel species.</title>
        <authorList>
            <person name="Liu G."/>
        </authorList>
    </citation>
    <scope>NUCLEOTIDE SEQUENCE [LARGE SCALE GENOMIC DNA]</scope>
    <source>
        <strain evidence="4 5">FJAT-53684</strain>
    </source>
</reference>
<dbReference type="SUPFAM" id="SSF49764">
    <property type="entry name" value="HSP20-like chaperones"/>
    <property type="match status" value="1"/>
</dbReference>
<evidence type="ECO:0000256" key="2">
    <source>
        <dbReference type="RuleBase" id="RU003616"/>
    </source>
</evidence>
<accession>A0ABW6JV23</accession>
<evidence type="ECO:0000256" key="1">
    <source>
        <dbReference type="PROSITE-ProRule" id="PRU00285"/>
    </source>
</evidence>
<comment type="similarity">
    <text evidence="1 2">Belongs to the small heat shock protein (HSP20) family.</text>
</comment>
<dbReference type="PROSITE" id="PS01031">
    <property type="entry name" value="SHSP"/>
    <property type="match status" value="1"/>
</dbReference>
<comment type="caution">
    <text evidence="4">The sequence shown here is derived from an EMBL/GenBank/DDBJ whole genome shotgun (WGS) entry which is preliminary data.</text>
</comment>
<evidence type="ECO:0000313" key="5">
    <source>
        <dbReference type="Proteomes" id="UP001601058"/>
    </source>
</evidence>
<dbReference type="CDD" id="cd06464">
    <property type="entry name" value="ACD_sHsps-like"/>
    <property type="match status" value="1"/>
</dbReference>
<evidence type="ECO:0000313" key="4">
    <source>
        <dbReference type="EMBL" id="MFE8695706.1"/>
    </source>
</evidence>
<dbReference type="Proteomes" id="UP001601058">
    <property type="component" value="Unassembled WGS sequence"/>
</dbReference>
<name>A0ABW6JV23_9BACI</name>
<dbReference type="InterPro" id="IPR002068">
    <property type="entry name" value="A-crystallin/Hsp20_dom"/>
</dbReference>
<proteinExistence type="inferred from homology"/>
<dbReference type="RefSeq" id="WP_389216284.1">
    <property type="nucleotide sequence ID" value="NZ_JBIACJ010000002.1"/>
</dbReference>
<dbReference type="InterPro" id="IPR008978">
    <property type="entry name" value="HSP20-like_chaperone"/>
</dbReference>
<dbReference type="Pfam" id="PF00011">
    <property type="entry name" value="HSP20"/>
    <property type="match status" value="1"/>
</dbReference>
<dbReference type="InterPro" id="IPR031107">
    <property type="entry name" value="Small_HSP"/>
</dbReference>
<evidence type="ECO:0000259" key="3">
    <source>
        <dbReference type="PROSITE" id="PS01031"/>
    </source>
</evidence>
<gene>
    <name evidence="4" type="ORF">ACFYKT_04935</name>
</gene>
<dbReference type="PANTHER" id="PTHR11527">
    <property type="entry name" value="HEAT-SHOCK PROTEIN 20 FAMILY MEMBER"/>
    <property type="match status" value="1"/>
</dbReference>
<organism evidence="4 5">
    <name type="scientific">Cytobacillus mangrovibacter</name>
    <dbReference type="NCBI Taxonomy" id="3299024"/>
    <lineage>
        <taxon>Bacteria</taxon>
        <taxon>Bacillati</taxon>
        <taxon>Bacillota</taxon>
        <taxon>Bacilli</taxon>
        <taxon>Bacillales</taxon>
        <taxon>Bacillaceae</taxon>
        <taxon>Cytobacillus</taxon>
    </lineage>
</organism>
<feature type="domain" description="SHSP" evidence="3">
    <location>
        <begin position="46"/>
        <end position="158"/>
    </location>
</feature>
<protein>
    <submittedName>
        <fullName evidence="4">Hsp20/alpha crystallin family protein</fullName>
    </submittedName>
</protein>
<sequence>MNERNNNNKGKNEPIGDLMKSMNQFFQEKPVKGFLQSMDEFFKNPFPSSTSSFHVNVSETNDEHIISAELPGINKEQIQIDVLDNYVTITVLSTESMTEENEHQKTIKKQTSIKKSIRTVPLPQLINESKVKASYQNGLLQIRVPKQKGKQIMIDHLD</sequence>
<dbReference type="Gene3D" id="2.60.40.790">
    <property type="match status" value="1"/>
</dbReference>